<comment type="similarity">
    <text evidence="1">Belongs to the nicotianamine synthase (NAS)-like family.</text>
</comment>
<proteinExistence type="inferred from homology"/>
<evidence type="ECO:0000256" key="2">
    <source>
        <dbReference type="ARBA" id="ARBA00022679"/>
    </source>
</evidence>
<keyword evidence="6" id="KW-1185">Reference proteome</keyword>
<evidence type="ECO:0000256" key="1">
    <source>
        <dbReference type="ARBA" id="ARBA00007009"/>
    </source>
</evidence>
<dbReference type="GO" id="GO:0030418">
    <property type="term" value="P:nicotianamine biosynthetic process"/>
    <property type="evidence" value="ECO:0007669"/>
    <property type="project" value="InterPro"/>
</dbReference>
<dbReference type="PANTHER" id="PTHR32266">
    <property type="entry name" value="NICOTIANAMINE SYNTHASE 3"/>
    <property type="match status" value="1"/>
</dbReference>
<dbReference type="OrthoDB" id="1858069at2759"/>
<comment type="caution">
    <text evidence="5">The sequence shown here is derived from an EMBL/GenBank/DDBJ whole genome shotgun (WGS) entry which is preliminary data.</text>
</comment>
<dbReference type="PROSITE" id="PS51142">
    <property type="entry name" value="NAS"/>
    <property type="match status" value="1"/>
</dbReference>
<dbReference type="InterPro" id="IPR004298">
    <property type="entry name" value="Nicotian_synth"/>
</dbReference>
<dbReference type="InParanoid" id="A0A5J5EEX4"/>
<evidence type="ECO:0000313" key="5">
    <source>
        <dbReference type="EMBL" id="KAA8893894.1"/>
    </source>
</evidence>
<dbReference type="PANTHER" id="PTHR32266:SF12">
    <property type="entry name" value="NICOTIANAMINE SYNTHASE 3"/>
    <property type="match status" value="1"/>
</dbReference>
<dbReference type="Gene3D" id="3.40.50.150">
    <property type="entry name" value="Vaccinia Virus protein VP39"/>
    <property type="match status" value="1"/>
</dbReference>
<feature type="region of interest" description="Disordered" evidence="4">
    <location>
        <begin position="1"/>
        <end position="22"/>
    </location>
</feature>
<dbReference type="EMBL" id="VXIS01000392">
    <property type="protein sequence ID" value="KAA8893894.1"/>
    <property type="molecule type" value="Genomic_DNA"/>
</dbReference>
<keyword evidence="3" id="KW-0949">S-adenosyl-L-methionine</keyword>
<evidence type="ECO:0000313" key="6">
    <source>
        <dbReference type="Proteomes" id="UP000326924"/>
    </source>
</evidence>
<name>A0A5J5EEX4_9PEZI</name>
<reference evidence="5 6" key="1">
    <citation type="submission" date="2019-09" db="EMBL/GenBank/DDBJ databases">
        <title>Draft genome of the ectomycorrhizal ascomycete Sphaerosporella brunnea.</title>
        <authorList>
            <consortium name="DOE Joint Genome Institute"/>
            <person name="Benucci G.M."/>
            <person name="Marozzi G."/>
            <person name="Antonielli L."/>
            <person name="Sanchez S."/>
            <person name="Marco P."/>
            <person name="Wang X."/>
            <person name="Falini L.B."/>
            <person name="Barry K."/>
            <person name="Haridas S."/>
            <person name="Lipzen A."/>
            <person name="Labutti K."/>
            <person name="Grigoriev I.V."/>
            <person name="Murat C."/>
            <person name="Martin F."/>
            <person name="Albertini E."/>
            <person name="Donnini D."/>
            <person name="Bonito G."/>
        </authorList>
    </citation>
    <scope>NUCLEOTIDE SEQUENCE [LARGE SCALE GENOMIC DNA]</scope>
    <source>
        <strain evidence="5 6">Sb_GMNB300</strain>
    </source>
</reference>
<dbReference type="InterPro" id="IPR029063">
    <property type="entry name" value="SAM-dependent_MTases_sf"/>
</dbReference>
<dbReference type="AlphaFoldDB" id="A0A5J5EEX4"/>
<accession>A0A5J5EEX4</accession>
<dbReference type="Pfam" id="PF03059">
    <property type="entry name" value="NAS"/>
    <property type="match status" value="1"/>
</dbReference>
<organism evidence="5 6">
    <name type="scientific">Sphaerosporella brunnea</name>
    <dbReference type="NCBI Taxonomy" id="1250544"/>
    <lineage>
        <taxon>Eukaryota</taxon>
        <taxon>Fungi</taxon>
        <taxon>Dikarya</taxon>
        <taxon>Ascomycota</taxon>
        <taxon>Pezizomycotina</taxon>
        <taxon>Pezizomycetes</taxon>
        <taxon>Pezizales</taxon>
        <taxon>Pyronemataceae</taxon>
        <taxon>Sphaerosporella</taxon>
    </lineage>
</organism>
<evidence type="ECO:0000256" key="3">
    <source>
        <dbReference type="ARBA" id="ARBA00022691"/>
    </source>
</evidence>
<protein>
    <submittedName>
        <fullName evidence="5">Nicotianamine synthase</fullName>
    </submittedName>
</protein>
<dbReference type="SUPFAM" id="SSF53335">
    <property type="entry name" value="S-adenosyl-L-methionine-dependent methyltransferases"/>
    <property type="match status" value="1"/>
</dbReference>
<evidence type="ECO:0000256" key="4">
    <source>
        <dbReference type="SAM" id="MobiDB-lite"/>
    </source>
</evidence>
<sequence length="322" mass="34192">MSARGSTPRPPASKRPRTPIPELDPAAVAVTASVIRIYDAFLRQPNLSPSPGVNAIFSELVSLCVRPYSSSTVSDILSDPHIREIAAKLRKTCSTGEYLLENHWAAQILASSNAAKPLRPAHAALRAFPYFQNYMELARLELQAISSVHPHRIASVAFIGSGPLPLTSLCFSALLSPPPERLHNIDNSARAIAASSQLCAKLARTASGAGAMAAGRLTFQLADAAAVQDLGSFEVVFLAGLVGDTEAEKRKILANVAGRCAAGSLLVLRSAHGLRKLLYQEIDVGALQGFGLEVLLVVHPWNRVVNSVVVCRVVGTGVRGKL</sequence>
<gene>
    <name evidence="5" type="ORF">FN846DRAFT_787276</name>
</gene>
<keyword evidence="2" id="KW-0808">Transferase</keyword>
<dbReference type="GO" id="GO:0030410">
    <property type="term" value="F:nicotianamine synthase activity"/>
    <property type="evidence" value="ECO:0007669"/>
    <property type="project" value="InterPro"/>
</dbReference>
<dbReference type="Proteomes" id="UP000326924">
    <property type="component" value="Unassembled WGS sequence"/>
</dbReference>